<evidence type="ECO:0000256" key="1">
    <source>
        <dbReference type="PROSITE-ProRule" id="PRU00339"/>
    </source>
</evidence>
<dbReference type="GO" id="GO:0097363">
    <property type="term" value="F:protein O-acetylglucosaminyltransferase activity"/>
    <property type="evidence" value="ECO:0007669"/>
    <property type="project" value="TreeGrafter"/>
</dbReference>
<dbReference type="GO" id="GO:0006493">
    <property type="term" value="P:protein O-linked glycosylation"/>
    <property type="evidence" value="ECO:0007669"/>
    <property type="project" value="InterPro"/>
</dbReference>
<dbReference type="PANTHER" id="PTHR44366">
    <property type="entry name" value="UDP-N-ACETYLGLUCOSAMINE--PEPTIDE N-ACETYLGLUCOSAMINYLTRANSFERASE 110 KDA SUBUNIT"/>
    <property type="match status" value="1"/>
</dbReference>
<dbReference type="Gene3D" id="1.25.40.10">
    <property type="entry name" value="Tetratricopeptide repeat domain"/>
    <property type="match status" value="2"/>
</dbReference>
<dbReference type="SUPFAM" id="SSF48452">
    <property type="entry name" value="TPR-like"/>
    <property type="match status" value="1"/>
</dbReference>
<sequence>MRVATTEDQVRQIVTDFNAGRFEQAISLCEVGLRRSRNDPILNHLFAAVLFAKGDVARAGIHIQASLAAKADNAPGQLLAGRIARSCGEFDRAIFHLGRAATISPSFEILLEQARTFDAAGDRNRAVDAWRAANHANPASPEAAARLGRLLFEDGLLRDAAAVLEAVPASGRTACLWFDLGLVKQDLHDLTGAADAYRKVLEQQPGNAEAAVNLGIVLQDMRDIDGAVAAYRTAYGVQPETFGVIAMSLTSAPQGQLWLDREALKRMLKS</sequence>
<dbReference type="PROSITE" id="PS50005">
    <property type="entry name" value="TPR"/>
    <property type="match status" value="2"/>
</dbReference>
<dbReference type="Pfam" id="PF13432">
    <property type="entry name" value="TPR_16"/>
    <property type="match status" value="2"/>
</dbReference>
<reference evidence="2 3" key="1">
    <citation type="submission" date="2019-08" db="EMBL/GenBank/DDBJ databases">
        <authorList>
            <person name="Grouzdev D."/>
            <person name="Tikhonova E."/>
            <person name="Kravchenko I."/>
        </authorList>
    </citation>
    <scope>NUCLEOTIDE SEQUENCE [LARGE SCALE GENOMIC DNA]</scope>
    <source>
        <strain evidence="2 3">59b</strain>
    </source>
</reference>
<organism evidence="2 3">
    <name type="scientific">Azospirillum lipoferum</name>
    <dbReference type="NCBI Taxonomy" id="193"/>
    <lineage>
        <taxon>Bacteria</taxon>
        <taxon>Pseudomonadati</taxon>
        <taxon>Pseudomonadota</taxon>
        <taxon>Alphaproteobacteria</taxon>
        <taxon>Rhodospirillales</taxon>
        <taxon>Azospirillaceae</taxon>
        <taxon>Azospirillum</taxon>
    </lineage>
</organism>
<dbReference type="OrthoDB" id="7300654at2"/>
<protein>
    <submittedName>
        <fullName evidence="2">Tetratricopeptide repeat protein</fullName>
    </submittedName>
</protein>
<proteinExistence type="predicted"/>
<dbReference type="Proteomes" id="UP000324927">
    <property type="component" value="Unassembled WGS sequence"/>
</dbReference>
<dbReference type="AlphaFoldDB" id="A0A5A9GF65"/>
<feature type="repeat" description="TPR" evidence="1">
    <location>
        <begin position="208"/>
        <end position="241"/>
    </location>
</feature>
<evidence type="ECO:0000313" key="2">
    <source>
        <dbReference type="EMBL" id="KAA0593178.1"/>
    </source>
</evidence>
<dbReference type="RefSeq" id="WP_149233775.1">
    <property type="nucleotide sequence ID" value="NZ_JALJXJ010000013.1"/>
</dbReference>
<comment type="caution">
    <text evidence="2">The sequence shown here is derived from an EMBL/GenBank/DDBJ whole genome shotgun (WGS) entry which is preliminary data.</text>
</comment>
<keyword evidence="3" id="KW-1185">Reference proteome</keyword>
<feature type="repeat" description="TPR" evidence="1">
    <location>
        <begin position="174"/>
        <end position="207"/>
    </location>
</feature>
<dbReference type="SMART" id="SM00028">
    <property type="entry name" value="TPR"/>
    <property type="match status" value="3"/>
</dbReference>
<dbReference type="InterPro" id="IPR011990">
    <property type="entry name" value="TPR-like_helical_dom_sf"/>
</dbReference>
<dbReference type="PANTHER" id="PTHR44366:SF1">
    <property type="entry name" value="UDP-N-ACETYLGLUCOSAMINE--PEPTIDE N-ACETYLGLUCOSAMINYLTRANSFERASE 110 KDA SUBUNIT"/>
    <property type="match status" value="1"/>
</dbReference>
<dbReference type="InterPro" id="IPR019734">
    <property type="entry name" value="TPR_rpt"/>
</dbReference>
<name>A0A5A9GF65_AZOLI</name>
<evidence type="ECO:0000313" key="3">
    <source>
        <dbReference type="Proteomes" id="UP000324927"/>
    </source>
</evidence>
<accession>A0A5A9GF65</accession>
<dbReference type="InterPro" id="IPR037919">
    <property type="entry name" value="OGT"/>
</dbReference>
<gene>
    <name evidence="2" type="ORF">FZ942_24890</name>
</gene>
<keyword evidence="1" id="KW-0802">TPR repeat</keyword>
<dbReference type="EMBL" id="VTTN01000012">
    <property type="protein sequence ID" value="KAA0593178.1"/>
    <property type="molecule type" value="Genomic_DNA"/>
</dbReference>